<dbReference type="Proteomes" id="UP000246740">
    <property type="component" value="Unassembled WGS sequence"/>
</dbReference>
<evidence type="ECO:0000313" key="3">
    <source>
        <dbReference type="EMBL" id="PWY99354.1"/>
    </source>
</evidence>
<proteinExistence type="predicted"/>
<feature type="compositionally biased region" description="Polar residues" evidence="2">
    <location>
        <begin position="491"/>
        <end position="500"/>
    </location>
</feature>
<dbReference type="AlphaFoldDB" id="A0A317XM19"/>
<dbReference type="PANTHER" id="PTHR39472">
    <property type="entry name" value="EXPRESSED PROTEIN"/>
    <property type="match status" value="1"/>
</dbReference>
<evidence type="ECO:0000256" key="2">
    <source>
        <dbReference type="SAM" id="MobiDB-lite"/>
    </source>
</evidence>
<feature type="compositionally biased region" description="Acidic residues" evidence="2">
    <location>
        <begin position="168"/>
        <end position="177"/>
    </location>
</feature>
<reference evidence="3 4" key="1">
    <citation type="journal article" date="2018" name="Mol. Biol. Evol.">
        <title>Broad Genomic Sampling Reveals a Smut Pathogenic Ancestry of the Fungal Clade Ustilaginomycotina.</title>
        <authorList>
            <person name="Kijpornyongpan T."/>
            <person name="Mondo S.J."/>
            <person name="Barry K."/>
            <person name="Sandor L."/>
            <person name="Lee J."/>
            <person name="Lipzen A."/>
            <person name="Pangilinan J."/>
            <person name="LaButti K."/>
            <person name="Hainaut M."/>
            <person name="Henrissat B."/>
            <person name="Grigoriev I.V."/>
            <person name="Spatafora J.W."/>
            <person name="Aime M.C."/>
        </authorList>
    </citation>
    <scope>NUCLEOTIDE SEQUENCE [LARGE SCALE GENOMIC DNA]</scope>
    <source>
        <strain evidence="3 4">MCA 3645</strain>
    </source>
</reference>
<feature type="region of interest" description="Disordered" evidence="2">
    <location>
        <begin position="250"/>
        <end position="276"/>
    </location>
</feature>
<dbReference type="EMBL" id="KZ819195">
    <property type="protein sequence ID" value="PWY99354.1"/>
    <property type="molecule type" value="Genomic_DNA"/>
</dbReference>
<feature type="region of interest" description="Disordered" evidence="2">
    <location>
        <begin position="166"/>
        <end position="193"/>
    </location>
</feature>
<accession>A0A317XM19</accession>
<feature type="compositionally biased region" description="Low complexity" evidence="2">
    <location>
        <begin position="370"/>
        <end position="379"/>
    </location>
</feature>
<dbReference type="OrthoDB" id="21214at2759"/>
<evidence type="ECO:0000313" key="4">
    <source>
        <dbReference type="Proteomes" id="UP000246740"/>
    </source>
</evidence>
<sequence length="574" mass="60815">MTVMEGDDLQRLWSLIEDLTNQLQANRQLCESLQQQADQLRGQAIHTGTGFALRRFNTDLSKEKFESELEALNAHLVKENLSLSHENKQQAVLLREYENTLETIMAKFRSFSHSTQQHTLRLTQHYETLLANTTQNAAEQTLATETAFSGTLTHLGGLVRMAMRSIDGEESDEESDADEAHAGQSTKKRGWTLDPKWYGSGGYTGKDTDPASLRAEQALEKLTEEERLRIENQTLRELLELKERSDALAHNSASVAPPPALATAEVEPASPEKRRASLTVDQAAIAAEASGQPSLKALEISSTQRPGEEPLASPRSSPKTSPVLDRKEQIIEEAILAEDEDISARGRRSSDSNGIADAIAAVSQLRSEDSSSSSGSLLSNGPVHAQAVDDSEDADAIQPISEPSNDAGDPAGIGLNASTESAIETFEGPNLVAEAAPPALISTGIEEGEMSNSNTSVTSVSGSESHEVSDSTAGASATTSAEPTQAEMAKSNDTVPSQTVEGDFQPIQPGESTVPQPQPQPQASSDGTADSAKTTTSSTVGGAVDSTDAARSATDTTSTPPATSAKDAEGHSSK</sequence>
<dbReference type="PANTHER" id="PTHR39472:SF1">
    <property type="entry name" value="EXPRESSED PROTEIN"/>
    <property type="match status" value="1"/>
</dbReference>
<feature type="compositionally biased region" description="Low complexity" evidence="2">
    <location>
        <begin position="450"/>
        <end position="463"/>
    </location>
</feature>
<evidence type="ECO:0000256" key="1">
    <source>
        <dbReference type="SAM" id="Coils"/>
    </source>
</evidence>
<feature type="region of interest" description="Disordered" evidence="2">
    <location>
        <begin position="302"/>
        <end position="574"/>
    </location>
</feature>
<feature type="compositionally biased region" description="Low complexity" evidence="2">
    <location>
        <begin position="521"/>
        <end position="565"/>
    </location>
</feature>
<organism evidence="3 4">
    <name type="scientific">Testicularia cyperi</name>
    <dbReference type="NCBI Taxonomy" id="1882483"/>
    <lineage>
        <taxon>Eukaryota</taxon>
        <taxon>Fungi</taxon>
        <taxon>Dikarya</taxon>
        <taxon>Basidiomycota</taxon>
        <taxon>Ustilaginomycotina</taxon>
        <taxon>Ustilaginomycetes</taxon>
        <taxon>Ustilaginales</taxon>
        <taxon>Anthracoideaceae</taxon>
        <taxon>Testicularia</taxon>
    </lineage>
</organism>
<feature type="coiled-coil region" evidence="1">
    <location>
        <begin position="16"/>
        <end position="43"/>
    </location>
</feature>
<keyword evidence="1" id="KW-0175">Coiled coil</keyword>
<feature type="compositionally biased region" description="Low complexity" evidence="2">
    <location>
        <begin position="470"/>
        <end position="484"/>
    </location>
</feature>
<protein>
    <submittedName>
        <fullName evidence="3">Uncharacterized protein</fullName>
    </submittedName>
</protein>
<gene>
    <name evidence="3" type="ORF">BCV70DRAFT_117204</name>
</gene>
<dbReference type="InParanoid" id="A0A317XM19"/>
<dbReference type="STRING" id="1882483.A0A317XM19"/>
<keyword evidence="4" id="KW-1185">Reference proteome</keyword>
<name>A0A317XM19_9BASI</name>